<protein>
    <submittedName>
        <fullName evidence="2">Uncharacterized protein</fullName>
    </submittedName>
</protein>
<dbReference type="GeneID" id="14923243"/>
<feature type="compositionally biased region" description="Basic residues" evidence="1">
    <location>
        <begin position="178"/>
        <end position="194"/>
    </location>
</feature>
<feature type="compositionally biased region" description="Basic residues" evidence="1">
    <location>
        <begin position="317"/>
        <end position="331"/>
    </location>
</feature>
<feature type="region of interest" description="Disordered" evidence="1">
    <location>
        <begin position="136"/>
        <end position="259"/>
    </location>
</feature>
<evidence type="ECO:0000256" key="1">
    <source>
        <dbReference type="SAM" id="MobiDB-lite"/>
    </source>
</evidence>
<feature type="region of interest" description="Disordered" evidence="1">
    <location>
        <begin position="100"/>
        <end position="119"/>
    </location>
</feature>
<dbReference type="Proteomes" id="UP000011083">
    <property type="component" value="Unassembled WGS sequence"/>
</dbReference>
<sequence>MLLWEALLVGAVFGGLLLFISFRSPSSAQAIKRGPTPPPALKPPGTPGPSERRKSVTFVRHCTPPSQRRQRQEVQEALVQRNIDLWERTDLAERLRLAEQEEGARREAEARHRSSAAEETKRIIDAILRSPICAASAERERWEESGQARRRRSSVDSVARSVVPKRAWRTRSDEVHQHHQPHQQHQQQRHHRQQARGGEGDGEVEGDKEDKEDEMARRPTCWRTSRRHSSASRRRSTASRRSCARSKRRTCRWKPSSARKAITKAKATLMVRLLMRTMNTRVEKKQKKNTKSERSTSETAGGEEKTTMAIATSGTMRRWKRRCAQWRTRSR</sequence>
<evidence type="ECO:0000313" key="3">
    <source>
        <dbReference type="Proteomes" id="UP000011083"/>
    </source>
</evidence>
<organism evidence="2 3">
    <name type="scientific">Acanthamoeba castellanii (strain ATCC 30010 / Neff)</name>
    <dbReference type="NCBI Taxonomy" id="1257118"/>
    <lineage>
        <taxon>Eukaryota</taxon>
        <taxon>Amoebozoa</taxon>
        <taxon>Discosea</taxon>
        <taxon>Longamoebia</taxon>
        <taxon>Centramoebida</taxon>
        <taxon>Acanthamoebidae</taxon>
        <taxon>Acanthamoeba</taxon>
    </lineage>
</organism>
<feature type="compositionally biased region" description="Pro residues" evidence="1">
    <location>
        <begin position="35"/>
        <end position="47"/>
    </location>
</feature>
<name>L8HD34_ACACF</name>
<gene>
    <name evidence="2" type="ORF">ACA1_252560</name>
</gene>
<keyword evidence="3" id="KW-1185">Reference proteome</keyword>
<dbReference type="VEuPathDB" id="AmoebaDB:ACA1_252560"/>
<dbReference type="RefSeq" id="XP_004367567.1">
    <property type="nucleotide sequence ID" value="XM_004367510.1"/>
</dbReference>
<feature type="compositionally biased region" description="Basic residues" evidence="1">
    <location>
        <begin position="224"/>
        <end position="252"/>
    </location>
</feature>
<feature type="compositionally biased region" description="Basic and acidic residues" evidence="1">
    <location>
        <begin position="290"/>
        <end position="306"/>
    </location>
</feature>
<feature type="compositionally biased region" description="Basic and acidic residues" evidence="1">
    <location>
        <begin position="137"/>
        <end position="147"/>
    </location>
</feature>
<dbReference type="KEGG" id="acan:ACA1_252560"/>
<feature type="region of interest" description="Disordered" evidence="1">
    <location>
        <begin position="28"/>
        <end position="54"/>
    </location>
</feature>
<accession>L8HD34</accession>
<proteinExistence type="predicted"/>
<evidence type="ECO:0000313" key="2">
    <source>
        <dbReference type="EMBL" id="ELR22311.1"/>
    </source>
</evidence>
<dbReference type="EMBL" id="KB007885">
    <property type="protein sequence ID" value="ELR22311.1"/>
    <property type="molecule type" value="Genomic_DNA"/>
</dbReference>
<dbReference type="AlphaFoldDB" id="L8HD34"/>
<feature type="compositionally biased region" description="Acidic residues" evidence="1">
    <location>
        <begin position="200"/>
        <end position="213"/>
    </location>
</feature>
<reference evidence="2 3" key="1">
    <citation type="journal article" date="2013" name="Genome Biol.">
        <title>Genome of Acanthamoeba castellanii highlights extensive lateral gene transfer and early evolution of tyrosine kinase signaling.</title>
        <authorList>
            <person name="Clarke M."/>
            <person name="Lohan A.J."/>
            <person name="Liu B."/>
            <person name="Lagkouvardos I."/>
            <person name="Roy S."/>
            <person name="Zafar N."/>
            <person name="Bertelli C."/>
            <person name="Schilde C."/>
            <person name="Kianianmomeni A."/>
            <person name="Burglin T.R."/>
            <person name="Frech C."/>
            <person name="Turcotte B."/>
            <person name="Kopec K.O."/>
            <person name="Synnott J.M."/>
            <person name="Choo C."/>
            <person name="Paponov I."/>
            <person name="Finkler A."/>
            <person name="Soon Heng Tan C."/>
            <person name="Hutchins A.P."/>
            <person name="Weinmeier T."/>
            <person name="Rattei T."/>
            <person name="Chu J.S."/>
            <person name="Gimenez G."/>
            <person name="Irimia M."/>
            <person name="Rigden D.J."/>
            <person name="Fitzpatrick D.A."/>
            <person name="Lorenzo-Morales J."/>
            <person name="Bateman A."/>
            <person name="Chiu C.H."/>
            <person name="Tang P."/>
            <person name="Hegemann P."/>
            <person name="Fromm H."/>
            <person name="Raoult D."/>
            <person name="Greub G."/>
            <person name="Miranda-Saavedra D."/>
            <person name="Chen N."/>
            <person name="Nash P."/>
            <person name="Ginger M.L."/>
            <person name="Horn M."/>
            <person name="Schaap P."/>
            <person name="Caler L."/>
            <person name="Loftus B."/>
        </authorList>
    </citation>
    <scope>NUCLEOTIDE SEQUENCE [LARGE SCALE GENOMIC DNA]</scope>
    <source>
        <strain evidence="2 3">Neff</strain>
    </source>
</reference>
<feature type="region of interest" description="Disordered" evidence="1">
    <location>
        <begin position="281"/>
        <end position="331"/>
    </location>
</feature>